<dbReference type="PANTHER" id="PTHR10545:SF29">
    <property type="entry name" value="GH14572P-RELATED"/>
    <property type="match status" value="1"/>
</dbReference>
<gene>
    <name evidence="4" type="ORF">H9910_09925</name>
</gene>
<dbReference type="Gene3D" id="3.40.630.30">
    <property type="match status" value="1"/>
</dbReference>
<organism evidence="4 5">
    <name type="scientific">Candidatus Mediterraneibacter quadrami</name>
    <dbReference type="NCBI Taxonomy" id="2838684"/>
    <lineage>
        <taxon>Bacteria</taxon>
        <taxon>Bacillati</taxon>
        <taxon>Bacillota</taxon>
        <taxon>Clostridia</taxon>
        <taxon>Lachnospirales</taxon>
        <taxon>Lachnospiraceae</taxon>
        <taxon>Mediterraneibacter</taxon>
    </lineage>
</organism>
<accession>A0A9D2RJ95</accession>
<name>A0A9D2RJ95_9FIRM</name>
<evidence type="ECO:0000313" key="4">
    <source>
        <dbReference type="EMBL" id="HJD43296.1"/>
    </source>
</evidence>
<dbReference type="InterPro" id="IPR000182">
    <property type="entry name" value="GNAT_dom"/>
</dbReference>
<sequence>MIREFTSQDRKLYVEMASEFYHSPAVLHPVPDEFFERTADEALASEAYAQIYMLECDGEPAGYGLTAKTFSQEAGGYVIWLEELYIREQFRSRGLGSEFFAYVEKKYEGRAARFRLEVEEDNVRAISLYKRLGYEVLDYTQMIKEIR</sequence>
<reference evidence="4" key="1">
    <citation type="journal article" date="2021" name="PeerJ">
        <title>Extensive microbial diversity within the chicken gut microbiome revealed by metagenomics and culture.</title>
        <authorList>
            <person name="Gilroy R."/>
            <person name="Ravi A."/>
            <person name="Getino M."/>
            <person name="Pursley I."/>
            <person name="Horton D.L."/>
            <person name="Alikhan N.F."/>
            <person name="Baker D."/>
            <person name="Gharbi K."/>
            <person name="Hall N."/>
            <person name="Watson M."/>
            <person name="Adriaenssens E.M."/>
            <person name="Foster-Nyarko E."/>
            <person name="Jarju S."/>
            <person name="Secka A."/>
            <person name="Antonio M."/>
            <person name="Oren A."/>
            <person name="Chaudhuri R.R."/>
            <person name="La Ragione R."/>
            <person name="Hildebrand F."/>
            <person name="Pallen M.J."/>
        </authorList>
    </citation>
    <scope>NUCLEOTIDE SEQUENCE</scope>
    <source>
        <strain evidence="4">ChiBcec15-3976</strain>
    </source>
</reference>
<dbReference type="PANTHER" id="PTHR10545">
    <property type="entry name" value="DIAMINE N-ACETYLTRANSFERASE"/>
    <property type="match status" value="1"/>
</dbReference>
<evidence type="ECO:0000313" key="5">
    <source>
        <dbReference type="Proteomes" id="UP000823909"/>
    </source>
</evidence>
<protein>
    <submittedName>
        <fullName evidence="4">GNAT family N-acetyltransferase</fullName>
    </submittedName>
</protein>
<dbReference type="Pfam" id="PF00583">
    <property type="entry name" value="Acetyltransf_1"/>
    <property type="match status" value="1"/>
</dbReference>
<dbReference type="EMBL" id="DWUU01000059">
    <property type="protein sequence ID" value="HJD43296.1"/>
    <property type="molecule type" value="Genomic_DNA"/>
</dbReference>
<evidence type="ECO:0000256" key="1">
    <source>
        <dbReference type="ARBA" id="ARBA00022679"/>
    </source>
</evidence>
<dbReference type="InterPro" id="IPR016181">
    <property type="entry name" value="Acyl_CoA_acyltransferase"/>
</dbReference>
<dbReference type="InterPro" id="IPR051016">
    <property type="entry name" value="Diverse_Substrate_AcTransf"/>
</dbReference>
<dbReference type="GO" id="GO:0008080">
    <property type="term" value="F:N-acetyltransferase activity"/>
    <property type="evidence" value="ECO:0007669"/>
    <property type="project" value="TreeGrafter"/>
</dbReference>
<keyword evidence="1" id="KW-0808">Transferase</keyword>
<evidence type="ECO:0000259" key="3">
    <source>
        <dbReference type="PROSITE" id="PS51186"/>
    </source>
</evidence>
<dbReference type="AlphaFoldDB" id="A0A9D2RJ95"/>
<keyword evidence="2" id="KW-0012">Acyltransferase</keyword>
<dbReference type="PROSITE" id="PS51186">
    <property type="entry name" value="GNAT"/>
    <property type="match status" value="1"/>
</dbReference>
<dbReference type="Proteomes" id="UP000823909">
    <property type="component" value="Unassembled WGS sequence"/>
</dbReference>
<feature type="domain" description="N-acetyltransferase" evidence="3">
    <location>
        <begin position="1"/>
        <end position="147"/>
    </location>
</feature>
<proteinExistence type="predicted"/>
<dbReference type="CDD" id="cd04301">
    <property type="entry name" value="NAT_SF"/>
    <property type="match status" value="1"/>
</dbReference>
<evidence type="ECO:0000256" key="2">
    <source>
        <dbReference type="ARBA" id="ARBA00023315"/>
    </source>
</evidence>
<comment type="caution">
    <text evidence="4">The sequence shown here is derived from an EMBL/GenBank/DDBJ whole genome shotgun (WGS) entry which is preliminary data.</text>
</comment>
<reference evidence="4" key="2">
    <citation type="submission" date="2021-04" db="EMBL/GenBank/DDBJ databases">
        <authorList>
            <person name="Gilroy R."/>
        </authorList>
    </citation>
    <scope>NUCLEOTIDE SEQUENCE</scope>
    <source>
        <strain evidence="4">ChiBcec15-3976</strain>
    </source>
</reference>
<dbReference type="SUPFAM" id="SSF55729">
    <property type="entry name" value="Acyl-CoA N-acyltransferases (Nat)"/>
    <property type="match status" value="1"/>
</dbReference>